<name>A0A6V8N3G3_9BACT</name>
<reference evidence="2" key="1">
    <citation type="submission" date="2020-06" db="EMBL/GenBank/DDBJ databases">
        <title>Draft genomic sequecing of Geomonas sp. Red745.</title>
        <authorList>
            <person name="Itoh H."/>
            <person name="Xu Z.X."/>
            <person name="Ushijima N."/>
            <person name="Masuda Y."/>
            <person name="Shiratori Y."/>
            <person name="Senoo K."/>
        </authorList>
    </citation>
    <scope>NUCLEOTIDE SEQUENCE [LARGE SCALE GENOMIC DNA]</scope>
    <source>
        <strain evidence="2">Red745</strain>
    </source>
</reference>
<evidence type="ECO:0000313" key="1">
    <source>
        <dbReference type="EMBL" id="GFO66514.1"/>
    </source>
</evidence>
<comment type="caution">
    <text evidence="1">The sequence shown here is derived from an EMBL/GenBank/DDBJ whole genome shotgun (WGS) entry which is preliminary data.</text>
</comment>
<proteinExistence type="predicted"/>
<gene>
    <name evidence="1" type="ORF">GMLC_00930</name>
</gene>
<sequence length="182" mass="20159">MATRSVLFWVTCIVTLLLVSLPSGGGAETSSGEYSLKAAFIYNFTKYLEWPPGSLHRSEFCIATLGRTPLDRSLSGLTGRLVQGHPIVFRQVSSPEEAAQCQILFVSRSELGRFDGILSALGDLPILTISDREDFCRRGGMLALYQENGKIAFEVNLNETQRCRLKVSAQLLKMARKVYGHQ</sequence>
<keyword evidence="2" id="KW-1185">Reference proteome</keyword>
<dbReference type="Pfam" id="PF13689">
    <property type="entry name" value="DUF4154"/>
    <property type="match status" value="1"/>
</dbReference>
<dbReference type="EMBL" id="BLXZ01000001">
    <property type="protein sequence ID" value="GFO66514.1"/>
    <property type="molecule type" value="Genomic_DNA"/>
</dbReference>
<dbReference type="RefSeq" id="WP_183359050.1">
    <property type="nucleotide sequence ID" value="NZ_BLXZ01000001.1"/>
</dbReference>
<organism evidence="1 2">
    <name type="scientific">Geomonas limicola</name>
    <dbReference type="NCBI Taxonomy" id="2740186"/>
    <lineage>
        <taxon>Bacteria</taxon>
        <taxon>Pseudomonadati</taxon>
        <taxon>Thermodesulfobacteriota</taxon>
        <taxon>Desulfuromonadia</taxon>
        <taxon>Geobacterales</taxon>
        <taxon>Geobacteraceae</taxon>
        <taxon>Geomonas</taxon>
    </lineage>
</organism>
<evidence type="ECO:0008006" key="3">
    <source>
        <dbReference type="Google" id="ProtNLM"/>
    </source>
</evidence>
<dbReference type="InterPro" id="IPR025293">
    <property type="entry name" value="YfiR/HmsC-like"/>
</dbReference>
<protein>
    <recommendedName>
        <fullName evidence="3">DUF4154 domain-containing protein</fullName>
    </recommendedName>
</protein>
<dbReference type="AlphaFoldDB" id="A0A6V8N3G3"/>
<accession>A0A6V8N3G3</accession>
<evidence type="ECO:0000313" key="2">
    <source>
        <dbReference type="Proteomes" id="UP000587586"/>
    </source>
</evidence>
<dbReference type="Proteomes" id="UP000587586">
    <property type="component" value="Unassembled WGS sequence"/>
</dbReference>